<organism evidence="1 2">
    <name type="scientific">Sclerotinia trifoliorum</name>
    <dbReference type="NCBI Taxonomy" id="28548"/>
    <lineage>
        <taxon>Eukaryota</taxon>
        <taxon>Fungi</taxon>
        <taxon>Dikarya</taxon>
        <taxon>Ascomycota</taxon>
        <taxon>Pezizomycotina</taxon>
        <taxon>Leotiomycetes</taxon>
        <taxon>Helotiales</taxon>
        <taxon>Sclerotiniaceae</taxon>
        <taxon>Sclerotinia</taxon>
    </lineage>
</organism>
<dbReference type="OrthoDB" id="3552270at2759"/>
<comment type="caution">
    <text evidence="1">The sequence shown here is derived from an EMBL/GenBank/DDBJ whole genome shotgun (WGS) entry which is preliminary data.</text>
</comment>
<dbReference type="AlphaFoldDB" id="A0A8H2W3A2"/>
<dbReference type="Proteomes" id="UP000624404">
    <property type="component" value="Unassembled WGS sequence"/>
</dbReference>
<reference evidence="1" key="1">
    <citation type="submission" date="2020-10" db="EMBL/GenBank/DDBJ databases">
        <authorList>
            <person name="Kusch S."/>
        </authorList>
    </citation>
    <scope>NUCLEOTIDE SEQUENCE</scope>
    <source>
        <strain evidence="1">SwB9</strain>
    </source>
</reference>
<evidence type="ECO:0000313" key="1">
    <source>
        <dbReference type="EMBL" id="CAD6451137.1"/>
    </source>
</evidence>
<evidence type="ECO:0000313" key="2">
    <source>
        <dbReference type="Proteomes" id="UP000624404"/>
    </source>
</evidence>
<name>A0A8H2W3A2_9HELO</name>
<dbReference type="EMBL" id="CAJHIA010000036">
    <property type="protein sequence ID" value="CAD6451137.1"/>
    <property type="molecule type" value="Genomic_DNA"/>
</dbReference>
<protein>
    <submittedName>
        <fullName evidence="1">D4b99b30-8c00-4bdd-a81f-f2663abfa402</fullName>
    </submittedName>
</protein>
<proteinExistence type="predicted"/>
<keyword evidence="2" id="KW-1185">Reference proteome</keyword>
<sequence length="261" mass="30299">MSHFTTSARRQAAVWINKSIQKSEHRESEILTKEFRDIFGIIIDSAKDMPMIPTTFTGRAETPQSDDELFFFCPEDLFYNSRSVAASLHNDMQDLYFQGLGELYSWPDMYEIHFLRWGFTAVWTTGDLTALALSIHSRFAMNNEILTTEFIALYRLALTAWRTDKSSHQRIEREIMEKQSPQSSACQPVSRRLPIRLISIHNHNIRILSTIITDEYFFSFKKDSPPSSSKLHVHIKSISVAEYSYAKMKDLAKELFIPKNK</sequence>
<accession>A0A8H2W3A2</accession>
<gene>
    <name evidence="1" type="ORF">SCLTRI_LOCUS9478</name>
</gene>